<dbReference type="Proteomes" id="UP001222027">
    <property type="component" value="Unassembled WGS sequence"/>
</dbReference>
<dbReference type="AlphaFoldDB" id="A0AAV8PMI8"/>
<dbReference type="InterPro" id="IPR010410">
    <property type="entry name" value="DUF1005"/>
</dbReference>
<evidence type="ECO:0000313" key="2">
    <source>
        <dbReference type="EMBL" id="KAJ8458585.1"/>
    </source>
</evidence>
<keyword evidence="3" id="KW-1185">Reference proteome</keyword>
<accession>A0AAV8PMI8</accession>
<dbReference type="Pfam" id="PF06219">
    <property type="entry name" value="DUF1005"/>
    <property type="match status" value="1"/>
</dbReference>
<protein>
    <recommendedName>
        <fullName evidence="4">DUF1005 domain-containing protein</fullName>
    </recommendedName>
</protein>
<proteinExistence type="predicted"/>
<feature type="compositionally biased region" description="Low complexity" evidence="1">
    <location>
        <begin position="214"/>
        <end position="236"/>
    </location>
</feature>
<sequence>MDPCPFVRLIIESLVLKLPAISKPAGPGVHPSTTPCFCALQLQDCASSPPHTTPLPVAADPNSTTNLMEAPVPAGPPAAVVISLDPPTLQRLSGKRASLVVSVYMGRTGSTCGFSSGRLLGRVRVAVDLEAAPTRPTVAQSGWVSVGAGRSAARLHLVVRSEPDPRFVFQFGGEPECSPVVFQIQGNCGGNRSGCIRQPVFSCRFTVDRRRSTRSMSSSLPSDGSRSNSIRSWFSSLGGERDQQRREQRKGWTVTIHDLSGSPVAAASMVTPFVPSPGSDRVSRSNPGAWLILRPIGGSSSAATNWKPWGRLEAWRERGPVDALGYRFELVPDTGHIGGVPIAESSLGVRKGGQFCIDPSVIGDMVAGPWPFDGGFVMGSTVEGEGKASKPSVQVGVQHVSCMADVALFIALSAAIDLSMDACKLFSQKLRKELCQDQQDYSL</sequence>
<dbReference type="PANTHER" id="PTHR31317">
    <property type="entry name" value="OS08G0163500 PROTEIN"/>
    <property type="match status" value="1"/>
</dbReference>
<evidence type="ECO:0008006" key="4">
    <source>
        <dbReference type="Google" id="ProtNLM"/>
    </source>
</evidence>
<gene>
    <name evidence="2" type="ORF">OPV22_031511</name>
</gene>
<evidence type="ECO:0000256" key="1">
    <source>
        <dbReference type="SAM" id="MobiDB-lite"/>
    </source>
</evidence>
<organism evidence="2 3">
    <name type="scientific">Ensete ventricosum</name>
    <name type="common">Abyssinian banana</name>
    <name type="synonym">Musa ensete</name>
    <dbReference type="NCBI Taxonomy" id="4639"/>
    <lineage>
        <taxon>Eukaryota</taxon>
        <taxon>Viridiplantae</taxon>
        <taxon>Streptophyta</taxon>
        <taxon>Embryophyta</taxon>
        <taxon>Tracheophyta</taxon>
        <taxon>Spermatophyta</taxon>
        <taxon>Magnoliopsida</taxon>
        <taxon>Liliopsida</taxon>
        <taxon>Zingiberales</taxon>
        <taxon>Musaceae</taxon>
        <taxon>Ensete</taxon>
    </lineage>
</organism>
<dbReference type="EMBL" id="JAQQAF010000009">
    <property type="protein sequence ID" value="KAJ8458585.1"/>
    <property type="molecule type" value="Genomic_DNA"/>
</dbReference>
<dbReference type="PANTHER" id="PTHR31317:SF14">
    <property type="entry name" value="DUF1005 FAMILY PROTEIN (DUF1005)"/>
    <property type="match status" value="1"/>
</dbReference>
<name>A0AAV8PMI8_ENSVE</name>
<feature type="compositionally biased region" description="Basic and acidic residues" evidence="1">
    <location>
        <begin position="239"/>
        <end position="250"/>
    </location>
</feature>
<feature type="region of interest" description="Disordered" evidence="1">
    <location>
        <begin position="212"/>
        <end position="252"/>
    </location>
</feature>
<evidence type="ECO:0000313" key="3">
    <source>
        <dbReference type="Proteomes" id="UP001222027"/>
    </source>
</evidence>
<comment type="caution">
    <text evidence="2">The sequence shown here is derived from an EMBL/GenBank/DDBJ whole genome shotgun (WGS) entry which is preliminary data.</text>
</comment>
<reference evidence="2 3" key="1">
    <citation type="submission" date="2022-12" db="EMBL/GenBank/DDBJ databases">
        <title>Chromosome-scale assembly of the Ensete ventricosum genome.</title>
        <authorList>
            <person name="Dussert Y."/>
            <person name="Stocks J."/>
            <person name="Wendawek A."/>
            <person name="Woldeyes F."/>
            <person name="Nichols R.A."/>
            <person name="Borrell J.S."/>
        </authorList>
    </citation>
    <scope>NUCLEOTIDE SEQUENCE [LARGE SCALE GENOMIC DNA]</scope>
    <source>
        <strain evidence="3">cv. Maze</strain>
        <tissue evidence="2">Seeds</tissue>
    </source>
</reference>